<dbReference type="InterPro" id="IPR023404">
    <property type="entry name" value="rSAM_horseshoe"/>
</dbReference>
<feature type="non-terminal residue" evidence="5">
    <location>
        <position position="213"/>
    </location>
</feature>
<sequence length="213" mass="24311">MKNQNIITFGCRLNSFDSQIIREKANSEKLNNIFFINTCAVTKEAENQAKKKIRKIKRENPEAKIIVTGCSAQINPKDYKKMNEVDLILGNEEKFKFKKYLNLLNNNSPEIVVNDIMSVKETANHFIKGFDKKARAFVQIQTGCDHRCTFCIIPFGRGNSRSVPIAKICNQIKILLEKGFKEIVLTGVDLTSYGNDLYGELKLGKLIKEIFKK</sequence>
<dbReference type="EMBL" id="UINC01228537">
    <property type="protein sequence ID" value="SVE59891.1"/>
    <property type="molecule type" value="Genomic_DNA"/>
</dbReference>
<dbReference type="Pfam" id="PF00919">
    <property type="entry name" value="UPF0004"/>
    <property type="match status" value="1"/>
</dbReference>
<dbReference type="GO" id="GO:0035598">
    <property type="term" value="F:tRNA (N(6)-L-threonylcarbamoyladenosine(37)-C(2))-methylthiotransferase activity"/>
    <property type="evidence" value="ECO:0007669"/>
    <property type="project" value="TreeGrafter"/>
</dbReference>
<evidence type="ECO:0000256" key="2">
    <source>
        <dbReference type="ARBA" id="ARBA00022679"/>
    </source>
</evidence>
<dbReference type="PANTHER" id="PTHR11918:SF45">
    <property type="entry name" value="THREONYLCARBAMOYLADENOSINE TRNA METHYLTHIOTRANSFERASE"/>
    <property type="match status" value="1"/>
</dbReference>
<keyword evidence="2" id="KW-0808">Transferase</keyword>
<feature type="domain" description="MTTase N-terminal" evidence="3">
    <location>
        <begin position="2"/>
        <end position="106"/>
    </location>
</feature>
<dbReference type="PROSITE" id="PS01278">
    <property type="entry name" value="MTTASE_RADICAL"/>
    <property type="match status" value="1"/>
</dbReference>
<dbReference type="Pfam" id="PF04055">
    <property type="entry name" value="Radical_SAM"/>
    <property type="match status" value="1"/>
</dbReference>
<evidence type="ECO:0000259" key="3">
    <source>
        <dbReference type="PROSITE" id="PS51449"/>
    </source>
</evidence>
<evidence type="ECO:0000256" key="1">
    <source>
        <dbReference type="ARBA" id="ARBA00001966"/>
    </source>
</evidence>
<dbReference type="AlphaFoldDB" id="A0A383ET04"/>
<accession>A0A383ET04</accession>
<dbReference type="InterPro" id="IPR020612">
    <property type="entry name" value="Methylthiotransferase_CS"/>
</dbReference>
<dbReference type="GO" id="GO:0051539">
    <property type="term" value="F:4 iron, 4 sulfur cluster binding"/>
    <property type="evidence" value="ECO:0007669"/>
    <property type="project" value="UniProtKB-KW"/>
</dbReference>
<gene>
    <name evidence="5" type="ORF">METZ01_LOCUS512745</name>
</gene>
<comment type="cofactor">
    <cofactor evidence="1">
        <name>[4Fe-4S] cluster</name>
        <dbReference type="ChEBI" id="CHEBI:49883"/>
    </cofactor>
</comment>
<dbReference type="InterPro" id="IPR058240">
    <property type="entry name" value="rSAM_sf"/>
</dbReference>
<organism evidence="5">
    <name type="scientific">marine metagenome</name>
    <dbReference type="NCBI Taxonomy" id="408172"/>
    <lineage>
        <taxon>unclassified sequences</taxon>
        <taxon>metagenomes</taxon>
        <taxon>ecological metagenomes</taxon>
    </lineage>
</organism>
<dbReference type="SUPFAM" id="SSF102114">
    <property type="entry name" value="Radical SAM enzymes"/>
    <property type="match status" value="1"/>
</dbReference>
<evidence type="ECO:0000313" key="5">
    <source>
        <dbReference type="EMBL" id="SVE59891.1"/>
    </source>
</evidence>
<dbReference type="Gene3D" id="3.80.30.20">
    <property type="entry name" value="tm_1862 like domain"/>
    <property type="match status" value="1"/>
</dbReference>
<protein>
    <submittedName>
        <fullName evidence="5">Uncharacterized protein</fullName>
    </submittedName>
</protein>
<evidence type="ECO:0000259" key="4">
    <source>
        <dbReference type="PROSITE" id="PS51918"/>
    </source>
</evidence>
<dbReference type="PANTHER" id="PTHR11918">
    <property type="entry name" value="RADICAL SAM PROTEINS"/>
    <property type="match status" value="1"/>
</dbReference>
<dbReference type="PROSITE" id="PS51449">
    <property type="entry name" value="MTTASE_N"/>
    <property type="match status" value="1"/>
</dbReference>
<dbReference type="InterPro" id="IPR007197">
    <property type="entry name" value="rSAM"/>
</dbReference>
<name>A0A383ET04_9ZZZZ</name>
<proteinExistence type="predicted"/>
<dbReference type="SFLD" id="SFLDS00029">
    <property type="entry name" value="Radical_SAM"/>
    <property type="match status" value="1"/>
</dbReference>
<reference evidence="5" key="1">
    <citation type="submission" date="2018-05" db="EMBL/GenBank/DDBJ databases">
        <authorList>
            <person name="Lanie J.A."/>
            <person name="Ng W.-L."/>
            <person name="Kazmierczak K.M."/>
            <person name="Andrzejewski T.M."/>
            <person name="Davidsen T.M."/>
            <person name="Wayne K.J."/>
            <person name="Tettelin H."/>
            <person name="Glass J.I."/>
            <person name="Rusch D."/>
            <person name="Podicherti R."/>
            <person name="Tsui H.-C.T."/>
            <person name="Winkler M.E."/>
        </authorList>
    </citation>
    <scope>NUCLEOTIDE SEQUENCE</scope>
</reference>
<dbReference type="InterPro" id="IPR013848">
    <property type="entry name" value="Methylthiotransferase_N"/>
</dbReference>
<dbReference type="Gene3D" id="3.40.50.12160">
    <property type="entry name" value="Methylthiotransferase, N-terminal domain"/>
    <property type="match status" value="1"/>
</dbReference>
<dbReference type="InterPro" id="IPR038135">
    <property type="entry name" value="Methylthiotransferase_N_sf"/>
</dbReference>
<dbReference type="PROSITE" id="PS51918">
    <property type="entry name" value="RADICAL_SAM"/>
    <property type="match status" value="1"/>
</dbReference>
<feature type="domain" description="Radical SAM core" evidence="4">
    <location>
        <begin position="130"/>
        <end position="213"/>
    </location>
</feature>
<dbReference type="GO" id="GO:0046872">
    <property type="term" value="F:metal ion binding"/>
    <property type="evidence" value="ECO:0007669"/>
    <property type="project" value="UniProtKB-KW"/>
</dbReference>